<dbReference type="Proteomes" id="UP000188481">
    <property type="component" value="Unassembled WGS sequence"/>
</dbReference>
<dbReference type="InterPro" id="IPR053982">
    <property type="entry name" value="Gp44/GpP-like_C"/>
</dbReference>
<keyword evidence="4" id="KW-1185">Reference proteome</keyword>
<dbReference type="EMBL" id="MLHN01000008">
    <property type="protein sequence ID" value="OOF50910.1"/>
    <property type="molecule type" value="Genomic_DNA"/>
</dbReference>
<protein>
    <submittedName>
        <fullName evidence="3">Phage tail protein</fullName>
    </submittedName>
</protein>
<dbReference type="Pfam" id="PF21929">
    <property type="entry name" value="GpP_4th"/>
    <property type="match status" value="1"/>
</dbReference>
<feature type="region of interest" description="Disordered" evidence="1">
    <location>
        <begin position="116"/>
        <end position="153"/>
    </location>
</feature>
<name>A0A1V3J762_9PAST</name>
<feature type="domain" description="Baseplate hub protein gp44/GpP-like C-terminal" evidence="2">
    <location>
        <begin position="35"/>
        <end position="114"/>
    </location>
</feature>
<gene>
    <name evidence="3" type="ORF">BKK54_04230</name>
</gene>
<dbReference type="SUPFAM" id="SSF69279">
    <property type="entry name" value="Phage tail proteins"/>
    <property type="match status" value="1"/>
</dbReference>
<dbReference type="RefSeq" id="WP_077541846.1">
    <property type="nucleotide sequence ID" value="NZ_MLHN01000008.1"/>
</dbReference>
<dbReference type="AlphaFoldDB" id="A0A1V3J762"/>
<evidence type="ECO:0000256" key="1">
    <source>
        <dbReference type="SAM" id="MobiDB-lite"/>
    </source>
</evidence>
<evidence type="ECO:0000259" key="2">
    <source>
        <dbReference type="Pfam" id="PF21929"/>
    </source>
</evidence>
<evidence type="ECO:0000313" key="3">
    <source>
        <dbReference type="EMBL" id="OOF50910.1"/>
    </source>
</evidence>
<comment type="caution">
    <text evidence="3">The sequence shown here is derived from an EMBL/GenBank/DDBJ whole genome shotgun (WGS) entry which is preliminary data.</text>
</comment>
<proteinExistence type="predicted"/>
<evidence type="ECO:0000313" key="4">
    <source>
        <dbReference type="Proteomes" id="UP000188481"/>
    </source>
</evidence>
<organism evidence="3 4">
    <name type="scientific">Rodentibacter genomosp. 1</name>
    <dbReference type="NCBI Taxonomy" id="1908264"/>
    <lineage>
        <taxon>Bacteria</taxon>
        <taxon>Pseudomonadati</taxon>
        <taxon>Pseudomonadota</taxon>
        <taxon>Gammaproteobacteria</taxon>
        <taxon>Pasteurellales</taxon>
        <taxon>Pasteurellaceae</taxon>
        <taxon>Rodentibacter</taxon>
    </lineage>
</organism>
<dbReference type="Gene3D" id="2.30.300.10">
    <property type="entry name" value="Baseplate protein-like domain - beta roll fold"/>
    <property type="match status" value="1"/>
</dbReference>
<dbReference type="STRING" id="1908264.BKK54_04230"/>
<feature type="compositionally biased region" description="Basic residues" evidence="1">
    <location>
        <begin position="130"/>
        <end position="139"/>
    </location>
</feature>
<sequence length="153" mass="17165">MSASGLKVEVNDEAINRYRPMIIIADDNMTGSSGYQRADWERKRRQAEGQKATARVQGWFKPDGTLWLPNELVVLDAPALGIHKAERLIIDCTYTLDENGTITEMTLMHRDAFDEPADDTLDDVKDGKGKKGKSKKAKKSSKDNVTEFSDFVE</sequence>
<accession>A0A1V3J762</accession>
<reference evidence="3 4" key="1">
    <citation type="submission" date="2016-10" db="EMBL/GenBank/DDBJ databases">
        <title>Rodentibacter gen. nov. and new species.</title>
        <authorList>
            <person name="Christensen H."/>
        </authorList>
    </citation>
    <scope>NUCLEOTIDE SEQUENCE [LARGE SCALE GENOMIC DNA]</scope>
    <source>
        <strain evidence="4">ppn416</strain>
    </source>
</reference>